<dbReference type="PROSITE" id="PS00211">
    <property type="entry name" value="ABC_TRANSPORTER_1"/>
    <property type="match status" value="2"/>
</dbReference>
<dbReference type="CDD" id="cd03271">
    <property type="entry name" value="ABC_UvrA_II"/>
    <property type="match status" value="1"/>
</dbReference>
<evidence type="ECO:0000256" key="1">
    <source>
        <dbReference type="ARBA" id="ARBA00004496"/>
    </source>
</evidence>
<dbReference type="Gene3D" id="3.40.50.300">
    <property type="entry name" value="P-loop containing nucleotide triphosphate hydrolases"/>
    <property type="match status" value="2"/>
</dbReference>
<dbReference type="Gene3D" id="1.20.1580.10">
    <property type="entry name" value="ABC transporter ATPase like domain"/>
    <property type="match status" value="2"/>
</dbReference>
<dbReference type="PANTHER" id="PTHR43152:SF3">
    <property type="entry name" value="UVRABC SYSTEM PROTEIN A"/>
    <property type="match status" value="1"/>
</dbReference>
<sequence>MAHQMFLSLLIIMAKKISKEAVVESVQHQEETISVFGAREHNLKNIDITIPKNKLVVFTGVSGSGKSSLAFDTIYNEGQRRYMESFSAYARQFMGDMERPDVDKITGLSPVISIEQKTTNKNPRSTVGTVTEVYDFLRLLFARIGEAYSYNTGKKMVKFSEEEIVENIFQKYKQKKITLLAPLIRGRKGHYRELFEDIRKKGFLKVRVDGEIIDLTPKLQVDRYKIHDIEVVIDRLQVTPDMKVRLSQSVQQTLRMGKDLMFLLVNDTQKTVQYSKQLMCEETGISYEEPSPNAFSFNSPYGACPVCKGLGNVYSVSMEAVLPDRSLSIKEGGIAPLGEQRDAYMFRNVETLAKKNKISLDKPIKDLPEKSLNILLFGNPDGITEEIIDMDEVSTGMPYDGVFEGIIPMLKRWFTGTSSSEALREWVEQFMELKTCNECNGARLKKESLWFKVNEKNIAELSHLNLDKLYQWFTDIEKRLDAKQNVIAKDILKEIRERLQFLLDVGLTYLSLNRPSRTLSGGESQRIRLATQIGSQLQGITYILDEPSIGLHQRDNHQLIKALQNLRDIGNTVLVVEHDKDIMLAADHLVDIGPRAGSYGGQIVAAGTPHEVLKSASETALYLNGKKSIEVPLERRAGNGKILELKGASGNNLKQVSVKFPLGKLIVVSGVSGSGKSTLINETLYPLLSKHCYNSRVTPMEFKSIKGLEHIDKVIEIDQSPIGRTPRSNPATYCGFFTEIRTLFASVPEAKIRGYNAGRFSFNVKGGRCDMCEGGGMRVIEMNFLPDVYVHCEKCNGKRYNRETLEIRYKGKSISDVLNMTVDEACDFFQPVHYLYRKIKVLQDVGLGYITLGQSAVTLSGGEAQRVKLATELGKKDTGKTFYILDEPTTGLHFQDIRHLLDVLNKLVDRGNTVLVIEHNLDVIKVADHIIDLGPEGGDGGGLILFEGTPEEMIHNKQSHTARFVKDELNSKPQGRK</sequence>
<dbReference type="InterPro" id="IPR003439">
    <property type="entry name" value="ABC_transporter-like_ATP-bd"/>
</dbReference>
<protein>
    <recommendedName>
        <fullName evidence="15">UvrABC system protein A</fullName>
    </recommendedName>
    <alternativeName>
        <fullName evidence="16">Excinuclease ABC subunit A</fullName>
    </alternativeName>
</protein>
<dbReference type="GO" id="GO:0016887">
    <property type="term" value="F:ATP hydrolysis activity"/>
    <property type="evidence" value="ECO:0007669"/>
    <property type="project" value="InterPro"/>
</dbReference>
<keyword evidence="3" id="KW-0479">Metal-binding</keyword>
<dbReference type="NCBIfam" id="TIGR00630">
    <property type="entry name" value="uvra"/>
    <property type="match status" value="1"/>
</dbReference>
<dbReference type="GO" id="GO:0004518">
    <property type="term" value="F:nuclease activity"/>
    <property type="evidence" value="ECO:0007669"/>
    <property type="project" value="UniProtKB-KW"/>
</dbReference>
<evidence type="ECO:0000256" key="10">
    <source>
        <dbReference type="ARBA" id="ARBA00022840"/>
    </source>
</evidence>
<feature type="domain" description="ABC transporter" evidence="17">
    <location>
        <begin position="307"/>
        <end position="625"/>
    </location>
</feature>
<organism evidence="18">
    <name type="scientific">Sediminibacterium sp. KACHI17</name>
    <dbReference type="NCBI Taxonomy" id="1751071"/>
    <lineage>
        <taxon>Bacteria</taxon>
        <taxon>Pseudomonadati</taxon>
        <taxon>Bacteroidota</taxon>
        <taxon>Chitinophagia</taxon>
        <taxon>Chitinophagales</taxon>
        <taxon>Chitinophagaceae</taxon>
        <taxon>Sediminibacterium</taxon>
    </lineage>
</organism>
<evidence type="ECO:0000256" key="8">
    <source>
        <dbReference type="ARBA" id="ARBA00022771"/>
    </source>
</evidence>
<dbReference type="GO" id="GO:0008270">
    <property type="term" value="F:zinc ion binding"/>
    <property type="evidence" value="ECO:0007669"/>
    <property type="project" value="UniProtKB-KW"/>
</dbReference>
<keyword evidence="9" id="KW-0862">Zinc</keyword>
<dbReference type="Pfam" id="PF17760">
    <property type="entry name" value="UvrA_inter"/>
    <property type="match status" value="1"/>
</dbReference>
<dbReference type="Gene3D" id="3.30.1490.20">
    <property type="entry name" value="ATP-grasp fold, A domain"/>
    <property type="match status" value="1"/>
</dbReference>
<evidence type="ECO:0000256" key="15">
    <source>
        <dbReference type="ARBA" id="ARBA00039316"/>
    </source>
</evidence>
<dbReference type="Gene3D" id="1.10.8.280">
    <property type="entry name" value="ABC transporter ATPase domain-like"/>
    <property type="match status" value="1"/>
</dbReference>
<evidence type="ECO:0000256" key="3">
    <source>
        <dbReference type="ARBA" id="ARBA00022723"/>
    </source>
</evidence>
<dbReference type="NCBIfam" id="NF001503">
    <property type="entry name" value="PRK00349.1"/>
    <property type="match status" value="1"/>
</dbReference>
<dbReference type="PROSITE" id="PS50893">
    <property type="entry name" value="ABC_TRANSPORTER_2"/>
    <property type="match status" value="2"/>
</dbReference>
<dbReference type="GO" id="GO:0006289">
    <property type="term" value="P:nucleotide-excision repair"/>
    <property type="evidence" value="ECO:0007669"/>
    <property type="project" value="InterPro"/>
</dbReference>
<dbReference type="InterPro" id="IPR010916">
    <property type="entry name" value="TonB_box_CS"/>
</dbReference>
<keyword evidence="2" id="KW-0963">Cytoplasm</keyword>
<keyword evidence="5" id="KW-0547">Nucleotide-binding</keyword>
<dbReference type="GO" id="GO:0005737">
    <property type="term" value="C:cytoplasm"/>
    <property type="evidence" value="ECO:0007669"/>
    <property type="project" value="UniProtKB-SubCell"/>
</dbReference>
<evidence type="ECO:0000256" key="11">
    <source>
        <dbReference type="ARBA" id="ARBA00022881"/>
    </source>
</evidence>
<evidence type="ECO:0000256" key="12">
    <source>
        <dbReference type="ARBA" id="ARBA00023125"/>
    </source>
</evidence>
<evidence type="ECO:0000256" key="13">
    <source>
        <dbReference type="ARBA" id="ARBA00023204"/>
    </source>
</evidence>
<keyword evidence="7" id="KW-0228">DNA excision</keyword>
<comment type="similarity">
    <text evidence="14">Belongs to the ABC transporter superfamily. UvrA family.</text>
</comment>
<dbReference type="InterPro" id="IPR017871">
    <property type="entry name" value="ABC_transporter-like_CS"/>
</dbReference>
<dbReference type="InterPro" id="IPR013815">
    <property type="entry name" value="ATP_grasp_subdomain_1"/>
</dbReference>
<evidence type="ECO:0000256" key="6">
    <source>
        <dbReference type="ARBA" id="ARBA00022763"/>
    </source>
</evidence>
<keyword evidence="12" id="KW-0238">DNA-binding</keyword>
<dbReference type="InterPro" id="IPR004602">
    <property type="entry name" value="UvrA"/>
</dbReference>
<dbReference type="AlphaFoldDB" id="A0AAT9GES6"/>
<evidence type="ECO:0000256" key="7">
    <source>
        <dbReference type="ARBA" id="ARBA00022769"/>
    </source>
</evidence>
<name>A0AAT9GES6_9BACT</name>
<dbReference type="GO" id="GO:0005524">
    <property type="term" value="F:ATP binding"/>
    <property type="evidence" value="ECO:0007669"/>
    <property type="project" value="UniProtKB-KW"/>
</dbReference>
<dbReference type="InterPro" id="IPR041552">
    <property type="entry name" value="UvrA_DNA-bd"/>
</dbReference>
<evidence type="ECO:0000256" key="9">
    <source>
        <dbReference type="ARBA" id="ARBA00022833"/>
    </source>
</evidence>
<dbReference type="PROSITE" id="PS00430">
    <property type="entry name" value="TONB_DEPENDENT_REC_1"/>
    <property type="match status" value="1"/>
</dbReference>
<dbReference type="InterPro" id="IPR041102">
    <property type="entry name" value="UvrA_inter"/>
</dbReference>
<dbReference type="Pfam" id="PF17755">
    <property type="entry name" value="UvrA_DNA-bind"/>
    <property type="match status" value="1"/>
</dbReference>
<evidence type="ECO:0000313" key="18">
    <source>
        <dbReference type="EMBL" id="BFG69152.1"/>
    </source>
</evidence>
<evidence type="ECO:0000256" key="14">
    <source>
        <dbReference type="ARBA" id="ARBA00038000"/>
    </source>
</evidence>
<evidence type="ECO:0000256" key="2">
    <source>
        <dbReference type="ARBA" id="ARBA00022490"/>
    </source>
</evidence>
<evidence type="ECO:0000259" key="17">
    <source>
        <dbReference type="PROSITE" id="PS50893"/>
    </source>
</evidence>
<dbReference type="SUPFAM" id="SSF52540">
    <property type="entry name" value="P-loop containing nucleoside triphosphate hydrolases"/>
    <property type="match status" value="2"/>
</dbReference>
<reference evidence="18" key="1">
    <citation type="submission" date="2024-02" db="EMBL/GenBank/DDBJ databases">
        <title>Sediminibacterium planktonica sp. nov. and Sediminibacterium longus sp. nov., isolated from surface lake and river water.</title>
        <authorList>
            <person name="Watanabe K."/>
            <person name="Takemine S."/>
            <person name="Ishii Y."/>
            <person name="Ogata Y."/>
            <person name="Shindo C."/>
            <person name="Suda W."/>
        </authorList>
    </citation>
    <scope>NUCLEOTIDE SEQUENCE</scope>
    <source>
        <strain evidence="18">KACHI17</strain>
    </source>
</reference>
<proteinExistence type="inferred from homology"/>
<gene>
    <name evidence="18" type="primary">uvrA_1</name>
    <name evidence="18" type="ORF">KACHI17_00330</name>
</gene>
<keyword evidence="6" id="KW-0227">DNA damage</keyword>
<keyword evidence="8" id="KW-0863">Zinc-finger</keyword>
<keyword evidence="10" id="KW-0067">ATP-binding</keyword>
<keyword evidence="4" id="KW-0677">Repeat</keyword>
<evidence type="ECO:0000256" key="4">
    <source>
        <dbReference type="ARBA" id="ARBA00022737"/>
    </source>
</evidence>
<comment type="subcellular location">
    <subcellularLocation>
        <location evidence="1">Cytoplasm</location>
    </subcellularLocation>
</comment>
<keyword evidence="11" id="KW-0267">Excision nuclease</keyword>
<accession>A0AAT9GES6</accession>
<dbReference type="InterPro" id="IPR027417">
    <property type="entry name" value="P-loop_NTPase"/>
</dbReference>
<evidence type="ECO:0000256" key="5">
    <source>
        <dbReference type="ARBA" id="ARBA00022741"/>
    </source>
</evidence>
<dbReference type="GO" id="GO:0009380">
    <property type="term" value="C:excinuclease repair complex"/>
    <property type="evidence" value="ECO:0007669"/>
    <property type="project" value="InterPro"/>
</dbReference>
<dbReference type="EMBL" id="AP029612">
    <property type="protein sequence ID" value="BFG69152.1"/>
    <property type="molecule type" value="Genomic_DNA"/>
</dbReference>
<dbReference type="FunFam" id="1.20.1580.10:FF:000002">
    <property type="entry name" value="UvrABC system protein A"/>
    <property type="match status" value="1"/>
</dbReference>
<keyword evidence="13" id="KW-0234">DNA repair</keyword>
<dbReference type="GO" id="GO:0003677">
    <property type="term" value="F:DNA binding"/>
    <property type="evidence" value="ECO:0007669"/>
    <property type="project" value="UniProtKB-KW"/>
</dbReference>
<evidence type="ECO:0000256" key="16">
    <source>
        <dbReference type="ARBA" id="ARBA00042156"/>
    </source>
</evidence>
<dbReference type="PANTHER" id="PTHR43152">
    <property type="entry name" value="UVRABC SYSTEM PROTEIN A"/>
    <property type="match status" value="1"/>
</dbReference>
<feature type="domain" description="ABC transporter" evidence="17">
    <location>
        <begin position="637"/>
        <end position="966"/>
    </location>
</feature>